<dbReference type="GO" id="GO:0016757">
    <property type="term" value="F:glycosyltransferase activity"/>
    <property type="evidence" value="ECO:0007669"/>
    <property type="project" value="UniProtKB-KW"/>
</dbReference>
<evidence type="ECO:0000259" key="1">
    <source>
        <dbReference type="Pfam" id="PF00535"/>
    </source>
</evidence>
<dbReference type="InterPro" id="IPR029044">
    <property type="entry name" value="Nucleotide-diphossugar_trans"/>
</dbReference>
<dbReference type="SUPFAM" id="SSF53448">
    <property type="entry name" value="Nucleotide-diphospho-sugar transferases"/>
    <property type="match status" value="2"/>
</dbReference>
<protein>
    <submittedName>
        <fullName evidence="2">Glycosyltransferase</fullName>
        <ecNumber evidence="2">2.4.-.-</ecNumber>
    </submittedName>
</protein>
<dbReference type="InterPro" id="IPR001173">
    <property type="entry name" value="Glyco_trans_2-like"/>
</dbReference>
<comment type="caution">
    <text evidence="2">The sequence shown here is derived from an EMBL/GenBank/DDBJ whole genome shotgun (WGS) entry which is preliminary data.</text>
</comment>
<dbReference type="Pfam" id="PF13641">
    <property type="entry name" value="Glyco_tranf_2_3"/>
    <property type="match status" value="1"/>
</dbReference>
<dbReference type="Gene3D" id="3.90.550.10">
    <property type="entry name" value="Spore Coat Polysaccharide Biosynthesis Protein SpsA, Chain A"/>
    <property type="match status" value="2"/>
</dbReference>
<proteinExistence type="predicted"/>
<sequence>MTSRLDVVVPAHDERMLVGACLRALLCDAGEIDLRIVVVANGCTDDTADVVRAVAAAGSQPGREVVLVETATADKAHALNAADVHRRGCSVVYLDADTVLTPGTLRALAEALDGVPAPRLAGPRPQLVRPDGRLSRDFGAVWSELPAVAGQVIGAGCYAVNPAGRARWSHFPPVTADDAFVRSRFSRDEQTVPANGSYLLVLPNGWELVRVVRRWRDGNAELARSPSAGAGRNLRAVLSRPALWPHLPGFAFVTAASRLAGPARWHRAEGPRAMAGTASAGVPPTVEAIVVAHRGRATIDRCLASLRSAWASLAVTVVDNACPDKTADHVSAAHPGVALVRHDRNLGFAAAVNRAAAAGGSDYLLLVHPEVDLENGAVDELLALATRFPAAGLYGGREVDGAGDRRRGDVRPVPVLTAGVLLVDRALWRRLDGFDERHLHHGEDVDLCARARRLGARPMRTPAAQYRHRLGGRVATTALLSGLTDDTRSR</sequence>
<dbReference type="EC" id="2.4.-.-" evidence="2"/>
<keyword evidence="3" id="KW-1185">Reference proteome</keyword>
<gene>
    <name evidence="2" type="ORF">ACFFIA_32600</name>
</gene>
<organism evidence="2 3">
    <name type="scientific">Phytohabitans kaempferiae</name>
    <dbReference type="NCBI Taxonomy" id="1620943"/>
    <lineage>
        <taxon>Bacteria</taxon>
        <taxon>Bacillati</taxon>
        <taxon>Actinomycetota</taxon>
        <taxon>Actinomycetes</taxon>
        <taxon>Micromonosporales</taxon>
        <taxon>Micromonosporaceae</taxon>
    </lineage>
</organism>
<dbReference type="PANTHER" id="PTHR43179:SF7">
    <property type="entry name" value="RHAMNOSYLTRANSFERASE WBBL"/>
    <property type="match status" value="1"/>
</dbReference>
<dbReference type="PANTHER" id="PTHR43179">
    <property type="entry name" value="RHAMNOSYLTRANSFERASE WBBL"/>
    <property type="match status" value="1"/>
</dbReference>
<evidence type="ECO:0000313" key="2">
    <source>
        <dbReference type="EMBL" id="MFC0532397.1"/>
    </source>
</evidence>
<evidence type="ECO:0000313" key="3">
    <source>
        <dbReference type="Proteomes" id="UP001589867"/>
    </source>
</evidence>
<keyword evidence="2" id="KW-0808">Transferase</keyword>
<accession>A0ABV6MD84</accession>
<feature type="domain" description="Glycosyltransferase 2-like" evidence="1">
    <location>
        <begin position="289"/>
        <end position="410"/>
    </location>
</feature>
<reference evidence="2 3" key="1">
    <citation type="submission" date="2024-09" db="EMBL/GenBank/DDBJ databases">
        <authorList>
            <person name="Sun Q."/>
            <person name="Mori K."/>
        </authorList>
    </citation>
    <scope>NUCLEOTIDE SEQUENCE [LARGE SCALE GENOMIC DNA]</scope>
    <source>
        <strain evidence="2 3">TBRC 3947</strain>
    </source>
</reference>
<dbReference type="EMBL" id="JBHLUH010000071">
    <property type="protein sequence ID" value="MFC0532397.1"/>
    <property type="molecule type" value="Genomic_DNA"/>
</dbReference>
<dbReference type="Pfam" id="PF00535">
    <property type="entry name" value="Glycos_transf_2"/>
    <property type="match status" value="1"/>
</dbReference>
<keyword evidence="2" id="KW-0328">Glycosyltransferase</keyword>
<dbReference type="Proteomes" id="UP001589867">
    <property type="component" value="Unassembled WGS sequence"/>
</dbReference>
<dbReference type="RefSeq" id="WP_377258378.1">
    <property type="nucleotide sequence ID" value="NZ_JBHLUH010000071.1"/>
</dbReference>
<name>A0ABV6MD84_9ACTN</name>